<dbReference type="RefSeq" id="XP_067916912.1">
    <property type="nucleotide sequence ID" value="XM_068071112.1"/>
</dbReference>
<evidence type="ECO:0000256" key="1">
    <source>
        <dbReference type="SAM" id="MobiDB-lite"/>
    </source>
</evidence>
<dbReference type="AlphaFoldDB" id="A0A2C6KEV0"/>
<reference evidence="2 3" key="1">
    <citation type="journal article" date="2017" name="Int. J. Parasitol.">
        <title>The genome of the protozoan parasite Cystoisospora suis and a reverse vaccinology approach to identify vaccine candidates.</title>
        <authorList>
            <person name="Palmieri N."/>
            <person name="Shrestha A."/>
            <person name="Ruttkowski B."/>
            <person name="Beck T."/>
            <person name="Vogl C."/>
            <person name="Tomley F."/>
            <person name="Blake D.P."/>
            <person name="Joachim A."/>
        </authorList>
    </citation>
    <scope>NUCLEOTIDE SEQUENCE [LARGE SCALE GENOMIC DNA]</scope>
    <source>
        <strain evidence="2 3">Wien I</strain>
    </source>
</reference>
<accession>A0A2C6KEV0</accession>
<dbReference type="VEuPathDB" id="ToxoDB:CSUI_011011"/>
<sequence>MPQNSSYQFLHKRLSLLPSVCGIIYGSPPMAMGGMASVERKSLSTEQVISQELEKEVCYWFDMLYSVYGASITAEQAEASMAASSMLELCTPEWTPPLSSCHLTGDSSEKHNGLIQGTCELQPTVSPAESRVEGRSHLQEKTESDCNSESGEVG</sequence>
<evidence type="ECO:0000313" key="2">
    <source>
        <dbReference type="EMBL" id="PHJ15178.1"/>
    </source>
</evidence>
<feature type="compositionally biased region" description="Polar residues" evidence="1">
    <location>
        <begin position="145"/>
        <end position="154"/>
    </location>
</feature>
<name>A0A2C6KEV0_9APIC</name>
<feature type="region of interest" description="Disordered" evidence="1">
    <location>
        <begin position="122"/>
        <end position="154"/>
    </location>
</feature>
<comment type="caution">
    <text evidence="2">The sequence shown here is derived from an EMBL/GenBank/DDBJ whole genome shotgun (WGS) entry which is preliminary data.</text>
</comment>
<gene>
    <name evidence="2" type="ORF">CSUI_011011</name>
</gene>
<dbReference type="EMBL" id="MIGC01009272">
    <property type="protein sequence ID" value="PHJ15178.1"/>
    <property type="molecule type" value="Genomic_DNA"/>
</dbReference>
<feature type="compositionally biased region" description="Basic and acidic residues" evidence="1">
    <location>
        <begin position="130"/>
        <end position="144"/>
    </location>
</feature>
<proteinExistence type="predicted"/>
<protein>
    <submittedName>
        <fullName evidence="2">Protein vac14</fullName>
    </submittedName>
</protein>
<organism evidence="2 3">
    <name type="scientific">Cystoisospora suis</name>
    <dbReference type="NCBI Taxonomy" id="483139"/>
    <lineage>
        <taxon>Eukaryota</taxon>
        <taxon>Sar</taxon>
        <taxon>Alveolata</taxon>
        <taxon>Apicomplexa</taxon>
        <taxon>Conoidasida</taxon>
        <taxon>Coccidia</taxon>
        <taxon>Eucoccidiorida</taxon>
        <taxon>Eimeriorina</taxon>
        <taxon>Sarcocystidae</taxon>
        <taxon>Cystoisospora</taxon>
    </lineage>
</organism>
<dbReference type="Proteomes" id="UP000221165">
    <property type="component" value="Unassembled WGS sequence"/>
</dbReference>
<keyword evidence="3" id="KW-1185">Reference proteome</keyword>
<evidence type="ECO:0000313" key="3">
    <source>
        <dbReference type="Proteomes" id="UP000221165"/>
    </source>
</evidence>
<feature type="non-terminal residue" evidence="2">
    <location>
        <position position="154"/>
    </location>
</feature>
<dbReference type="GeneID" id="94434323"/>